<dbReference type="Gene3D" id="3.90.550.10">
    <property type="entry name" value="Spore Coat Polysaccharide Biosynthesis Protein SpsA, Chain A"/>
    <property type="match status" value="1"/>
</dbReference>
<dbReference type="Pfam" id="PF00535">
    <property type="entry name" value="Glycos_transf_2"/>
    <property type="match status" value="1"/>
</dbReference>
<feature type="domain" description="Glycosyltransferase 2-like" evidence="4">
    <location>
        <begin position="65"/>
        <end position="112"/>
    </location>
</feature>
<comment type="caution">
    <text evidence="6">The sequence shown here is derived from an EMBL/GenBank/DDBJ whole genome shotgun (WGS) entry which is preliminary data.</text>
</comment>
<dbReference type="PANTHER" id="PTHR43179">
    <property type="entry name" value="RHAMNOSYLTRANSFERASE WBBL"/>
    <property type="match status" value="1"/>
</dbReference>
<name>A0ABP7SEP9_9SPHN</name>
<dbReference type="InterPro" id="IPR001173">
    <property type="entry name" value="Glyco_trans_2-like"/>
</dbReference>
<accession>A0ABP7SEP9</accession>
<keyword evidence="3" id="KW-0808">Transferase</keyword>
<feature type="domain" description="Galactosyltransferase C-terminal" evidence="5">
    <location>
        <begin position="154"/>
        <end position="214"/>
    </location>
</feature>
<dbReference type="InterPro" id="IPR029044">
    <property type="entry name" value="Nucleotide-diphossugar_trans"/>
</dbReference>
<evidence type="ECO:0000313" key="7">
    <source>
        <dbReference type="Proteomes" id="UP001501310"/>
    </source>
</evidence>
<dbReference type="PANTHER" id="PTHR43179:SF12">
    <property type="entry name" value="GALACTOFURANOSYLTRANSFERASE GLFT2"/>
    <property type="match status" value="1"/>
</dbReference>
<gene>
    <name evidence="6" type="ORF">GCM10022211_26480</name>
</gene>
<dbReference type="Proteomes" id="UP001501310">
    <property type="component" value="Unassembled WGS sequence"/>
</dbReference>
<dbReference type="RefSeq" id="WP_344711146.1">
    <property type="nucleotide sequence ID" value="NZ_BAAAZD010000002.1"/>
</dbReference>
<proteinExistence type="inferred from homology"/>
<evidence type="ECO:0000256" key="2">
    <source>
        <dbReference type="ARBA" id="ARBA00022676"/>
    </source>
</evidence>
<evidence type="ECO:0000256" key="3">
    <source>
        <dbReference type="ARBA" id="ARBA00022679"/>
    </source>
</evidence>
<evidence type="ECO:0000256" key="1">
    <source>
        <dbReference type="ARBA" id="ARBA00006739"/>
    </source>
</evidence>
<keyword evidence="7" id="KW-1185">Reference proteome</keyword>
<evidence type="ECO:0000259" key="4">
    <source>
        <dbReference type="Pfam" id="PF00535"/>
    </source>
</evidence>
<sequence>MTAPISVCTLGSGRAEHLRNLVEGLARSRVRPAELIVGVMQDEPYDLPTTPFPIRQHVLGSGTLTLSAARNRAAREATNDRLVFLDIDCIPDPELVGDYADRMDMADGILMGEVLYLPKGTTDHGLDFDAFARLGVKHSERSGPPDTPLGSCTDYRCFWSLNFAMRRGDFLRLGGFDEGFVGYGGEDTDFGRTAAEAGMTFHWTRGARAYHQYHPHHMPPVHHLDSVIANAHRFRDKWGHVTMDHWLKAFRLMGLVEQRGPDFVRLRQTREEDLALTRQQSDQPYASSARVLRLLEAGARPAMAEA</sequence>
<dbReference type="Pfam" id="PF02709">
    <property type="entry name" value="Glyco_transf_7C"/>
    <property type="match status" value="1"/>
</dbReference>
<dbReference type="EMBL" id="BAAAZD010000002">
    <property type="protein sequence ID" value="GAA4010698.1"/>
    <property type="molecule type" value="Genomic_DNA"/>
</dbReference>
<dbReference type="SUPFAM" id="SSF53448">
    <property type="entry name" value="Nucleotide-diphospho-sugar transferases"/>
    <property type="match status" value="1"/>
</dbReference>
<protein>
    <submittedName>
        <fullName evidence="6">Glycosyltransferase</fullName>
    </submittedName>
</protein>
<organism evidence="6 7">
    <name type="scientific">Sphingomonas humi</name>
    <dbReference type="NCBI Taxonomy" id="335630"/>
    <lineage>
        <taxon>Bacteria</taxon>
        <taxon>Pseudomonadati</taxon>
        <taxon>Pseudomonadota</taxon>
        <taxon>Alphaproteobacteria</taxon>
        <taxon>Sphingomonadales</taxon>
        <taxon>Sphingomonadaceae</taxon>
        <taxon>Sphingomonas</taxon>
    </lineage>
</organism>
<reference evidence="7" key="1">
    <citation type="journal article" date="2019" name="Int. J. Syst. Evol. Microbiol.">
        <title>The Global Catalogue of Microorganisms (GCM) 10K type strain sequencing project: providing services to taxonomists for standard genome sequencing and annotation.</title>
        <authorList>
            <consortium name="The Broad Institute Genomics Platform"/>
            <consortium name="The Broad Institute Genome Sequencing Center for Infectious Disease"/>
            <person name="Wu L."/>
            <person name="Ma J."/>
        </authorList>
    </citation>
    <scope>NUCLEOTIDE SEQUENCE [LARGE SCALE GENOMIC DNA]</scope>
    <source>
        <strain evidence="7">JCM 16603</strain>
    </source>
</reference>
<comment type="similarity">
    <text evidence="1">Belongs to the glycosyltransferase 2 family.</text>
</comment>
<keyword evidence="2" id="KW-0328">Glycosyltransferase</keyword>
<dbReference type="InterPro" id="IPR027791">
    <property type="entry name" value="Galactosyl_T_C"/>
</dbReference>
<evidence type="ECO:0000313" key="6">
    <source>
        <dbReference type="EMBL" id="GAA4010698.1"/>
    </source>
</evidence>
<evidence type="ECO:0000259" key="5">
    <source>
        <dbReference type="Pfam" id="PF02709"/>
    </source>
</evidence>